<name>A0A842HFB5_9BACT</name>
<dbReference type="Pfam" id="PF13669">
    <property type="entry name" value="Glyoxalase_4"/>
    <property type="match status" value="1"/>
</dbReference>
<dbReference type="GO" id="GO:0004493">
    <property type="term" value="F:methylmalonyl-CoA epimerase activity"/>
    <property type="evidence" value="ECO:0007669"/>
    <property type="project" value="TreeGrafter"/>
</dbReference>
<organism evidence="3 4">
    <name type="scientific">Ruficoccus amylovorans</name>
    <dbReference type="NCBI Taxonomy" id="1804625"/>
    <lineage>
        <taxon>Bacteria</taxon>
        <taxon>Pseudomonadati</taxon>
        <taxon>Verrucomicrobiota</taxon>
        <taxon>Opitutia</taxon>
        <taxon>Puniceicoccales</taxon>
        <taxon>Cerasicoccaceae</taxon>
        <taxon>Ruficoccus</taxon>
    </lineage>
</organism>
<dbReference type="InterPro" id="IPR051785">
    <property type="entry name" value="MMCE/EMCE_epimerase"/>
</dbReference>
<dbReference type="InterPro" id="IPR037523">
    <property type="entry name" value="VOC_core"/>
</dbReference>
<feature type="domain" description="VOC" evidence="2">
    <location>
        <begin position="9"/>
        <end position="138"/>
    </location>
</feature>
<dbReference type="EMBL" id="JACHVB010000021">
    <property type="protein sequence ID" value="MBC2594326.1"/>
    <property type="molecule type" value="Genomic_DNA"/>
</dbReference>
<dbReference type="RefSeq" id="WP_185675312.1">
    <property type="nucleotide sequence ID" value="NZ_JACHVB010000021.1"/>
</dbReference>
<dbReference type="Gene3D" id="3.10.180.10">
    <property type="entry name" value="2,3-Dihydroxybiphenyl 1,2-Dioxygenase, domain 1"/>
    <property type="match status" value="1"/>
</dbReference>
<dbReference type="PANTHER" id="PTHR43048:SF3">
    <property type="entry name" value="METHYLMALONYL-COA EPIMERASE, MITOCHONDRIAL"/>
    <property type="match status" value="1"/>
</dbReference>
<evidence type="ECO:0000259" key="2">
    <source>
        <dbReference type="PROSITE" id="PS51819"/>
    </source>
</evidence>
<proteinExistence type="predicted"/>
<dbReference type="AlphaFoldDB" id="A0A842HFB5"/>
<gene>
    <name evidence="3" type="ORF">H5P28_08630</name>
</gene>
<comment type="caution">
    <text evidence="3">The sequence shown here is derived from an EMBL/GenBank/DDBJ whole genome shotgun (WGS) entry which is preliminary data.</text>
</comment>
<reference evidence="3 4" key="1">
    <citation type="submission" date="2020-07" db="EMBL/GenBank/DDBJ databases">
        <authorList>
            <person name="Feng X."/>
        </authorList>
    </citation>
    <scope>NUCLEOTIDE SEQUENCE [LARGE SCALE GENOMIC DNA]</scope>
    <source>
        <strain evidence="3 4">JCM31066</strain>
    </source>
</reference>
<dbReference type="GO" id="GO:0046872">
    <property type="term" value="F:metal ion binding"/>
    <property type="evidence" value="ECO:0007669"/>
    <property type="project" value="UniProtKB-KW"/>
</dbReference>
<dbReference type="GO" id="GO:0046491">
    <property type="term" value="P:L-methylmalonyl-CoA metabolic process"/>
    <property type="evidence" value="ECO:0007669"/>
    <property type="project" value="TreeGrafter"/>
</dbReference>
<evidence type="ECO:0000313" key="3">
    <source>
        <dbReference type="EMBL" id="MBC2594326.1"/>
    </source>
</evidence>
<protein>
    <submittedName>
        <fullName evidence="3">VOC family protein</fullName>
    </submittedName>
</protein>
<keyword evidence="1" id="KW-0479">Metal-binding</keyword>
<evidence type="ECO:0000256" key="1">
    <source>
        <dbReference type="ARBA" id="ARBA00022723"/>
    </source>
</evidence>
<dbReference type="Proteomes" id="UP000546464">
    <property type="component" value="Unassembled WGS sequence"/>
</dbReference>
<dbReference type="InterPro" id="IPR029068">
    <property type="entry name" value="Glyas_Bleomycin-R_OHBP_Dase"/>
</dbReference>
<dbReference type="SUPFAM" id="SSF54593">
    <property type="entry name" value="Glyoxalase/Bleomycin resistance protein/Dihydroxybiphenyl dioxygenase"/>
    <property type="match status" value="1"/>
</dbReference>
<accession>A0A842HFB5</accession>
<keyword evidence="4" id="KW-1185">Reference proteome</keyword>
<sequence length="153" mass="16219">METPAPTFNLHHTGYLVGDLPAAGAHFCGLLGYRVESAVIEDSAQTARVQFLRQPGADSWLELVSPASENSKLSSALKKGGGLHHLCYEVDELGAACAHLRAGGMFPLGEPVPAVAFPGRRIAWFMDARRLLVELVEAGKGVLSLASLRAGQV</sequence>
<evidence type="ECO:0000313" key="4">
    <source>
        <dbReference type="Proteomes" id="UP000546464"/>
    </source>
</evidence>
<dbReference type="PROSITE" id="PS51819">
    <property type="entry name" value="VOC"/>
    <property type="match status" value="1"/>
</dbReference>
<dbReference type="PANTHER" id="PTHR43048">
    <property type="entry name" value="METHYLMALONYL-COA EPIMERASE"/>
    <property type="match status" value="1"/>
</dbReference>